<reference evidence="1 2" key="2">
    <citation type="journal article" date="2012" name="Proc. Natl. Acad. Sci. U.S.A.">
        <title>Antigenic diversity is generated by distinct evolutionary mechanisms in African trypanosome species.</title>
        <authorList>
            <person name="Jackson A.P."/>
            <person name="Berry A."/>
            <person name="Aslett M."/>
            <person name="Allison H.C."/>
            <person name="Burton P."/>
            <person name="Vavrova-Anderson J."/>
            <person name="Brown R."/>
            <person name="Browne H."/>
            <person name="Corton N."/>
            <person name="Hauser H."/>
            <person name="Gamble J."/>
            <person name="Gilderthorp R."/>
            <person name="Marcello L."/>
            <person name="McQuillan J."/>
            <person name="Otto T.D."/>
            <person name="Quail M.A."/>
            <person name="Sanders M.J."/>
            <person name="van Tonder A."/>
            <person name="Ginger M.L."/>
            <person name="Field M.C."/>
            <person name="Barry J.D."/>
            <person name="Hertz-Fowler C."/>
            <person name="Berriman M."/>
        </authorList>
    </citation>
    <scope>NUCLEOTIDE SEQUENCE [LARGE SCALE GENOMIC DNA]</scope>
    <source>
        <strain evidence="1 2">IL3000</strain>
    </source>
</reference>
<comment type="caution">
    <text evidence="1">The sequence shown here is derived from an EMBL/GenBank/DDBJ whole genome shotgun (WGS) entry which is preliminary data.</text>
</comment>
<accession>F9W735</accession>
<reference evidence="2" key="1">
    <citation type="submission" date="2011-07" db="EMBL/GenBank/DDBJ databases">
        <title>Divergent evolution of antigenic variation in African trypanosomes.</title>
        <authorList>
            <person name="Jackson A.P."/>
            <person name="Berry A."/>
            <person name="Allison H.C."/>
            <person name="Burton P."/>
            <person name="Anderson J."/>
            <person name="Aslett M."/>
            <person name="Brown R."/>
            <person name="Corton N."/>
            <person name="Harris D."/>
            <person name="Hauser H."/>
            <person name="Gamble J."/>
            <person name="Gilderthorp R."/>
            <person name="McQuillan J."/>
            <person name="Quail M.A."/>
            <person name="Sanders M."/>
            <person name="Van Tonder A."/>
            <person name="Ginger M.L."/>
            <person name="Donelson J.E."/>
            <person name="Field M.C."/>
            <person name="Barry J.D."/>
            <person name="Berriman M."/>
            <person name="Hertz-Fowler C."/>
        </authorList>
    </citation>
    <scope>NUCLEOTIDE SEQUENCE [LARGE SCALE GENOMIC DNA]</scope>
    <source>
        <strain evidence="2">IL3000</strain>
    </source>
</reference>
<gene>
    <name evidence="1" type="ORF">TCIL3000_0_38120</name>
</gene>
<dbReference type="AlphaFoldDB" id="F9W735"/>
<keyword evidence="2" id="KW-1185">Reference proteome</keyword>
<evidence type="ECO:0000313" key="2">
    <source>
        <dbReference type="Proteomes" id="UP000000702"/>
    </source>
</evidence>
<dbReference type="EMBL" id="CAEQ01000972">
    <property type="protein sequence ID" value="CCD12994.1"/>
    <property type="molecule type" value="Genomic_DNA"/>
</dbReference>
<proteinExistence type="predicted"/>
<evidence type="ECO:0000313" key="1">
    <source>
        <dbReference type="EMBL" id="CCD12994.1"/>
    </source>
</evidence>
<sequence length="117" mass="13257">MVAVRVNNKLSEDMELTCRVPQGSVPRPLLLIIIAVNSLVGGLNRILRLSYGFFVNDLKILCTSSNRELIGQALQRELDCIGRWSVEHYMKASAEKSKYNFFGARNRDSLDLKLEKT</sequence>
<organism evidence="1 2">
    <name type="scientific">Trypanosoma congolense (strain IL3000)</name>
    <dbReference type="NCBI Taxonomy" id="1068625"/>
    <lineage>
        <taxon>Eukaryota</taxon>
        <taxon>Discoba</taxon>
        <taxon>Euglenozoa</taxon>
        <taxon>Kinetoplastea</taxon>
        <taxon>Metakinetoplastina</taxon>
        <taxon>Trypanosomatida</taxon>
        <taxon>Trypanosomatidae</taxon>
        <taxon>Trypanosoma</taxon>
        <taxon>Nannomonas</taxon>
    </lineage>
</organism>
<dbReference type="Proteomes" id="UP000000702">
    <property type="component" value="Unassembled WGS sequence"/>
</dbReference>
<protein>
    <submittedName>
        <fullName evidence="1">Uncharacterized protein</fullName>
    </submittedName>
</protein>
<name>F9W735_TRYCI</name>